<keyword evidence="4" id="KW-1185">Reference proteome</keyword>
<accession>A0ABS2F9R8</accession>
<name>A0ABS2F9R8_9BACE</name>
<dbReference type="InterPro" id="IPR032295">
    <property type="entry name" value="DUF4842"/>
</dbReference>
<feature type="chain" id="PRO_5047407578" evidence="1">
    <location>
        <begin position="25"/>
        <end position="629"/>
    </location>
</feature>
<keyword evidence="1" id="KW-0732">Signal</keyword>
<feature type="domain" description="DUF4842" evidence="2">
    <location>
        <begin position="531"/>
        <end position="624"/>
    </location>
</feature>
<dbReference type="InterPro" id="IPR031025">
    <property type="entry name" value="LruC_dom"/>
</dbReference>
<organism evidence="3 4">
    <name type="scientific">Bacteroides caecicola</name>
    <dbReference type="NCBI Taxonomy" id="1462569"/>
    <lineage>
        <taxon>Bacteria</taxon>
        <taxon>Pseudomonadati</taxon>
        <taxon>Bacteroidota</taxon>
        <taxon>Bacteroidia</taxon>
        <taxon>Bacteroidales</taxon>
        <taxon>Bacteroidaceae</taxon>
        <taxon>Bacteroides</taxon>
    </lineage>
</organism>
<dbReference type="Proteomes" id="UP000782117">
    <property type="component" value="Unassembled WGS sequence"/>
</dbReference>
<gene>
    <name evidence="3" type="ORF">H6A24_09955</name>
</gene>
<comment type="caution">
    <text evidence="3">The sequence shown here is derived from an EMBL/GenBank/DDBJ whole genome shotgun (WGS) entry which is preliminary data.</text>
</comment>
<protein>
    <submittedName>
        <fullName evidence="3">LruC domain-containing protein</fullName>
    </submittedName>
</protein>
<evidence type="ECO:0000259" key="2">
    <source>
        <dbReference type="Pfam" id="PF16130"/>
    </source>
</evidence>
<dbReference type="EMBL" id="JACJKJ010000010">
    <property type="protein sequence ID" value="MBM6806808.1"/>
    <property type="molecule type" value="Genomic_DNA"/>
</dbReference>
<evidence type="ECO:0000256" key="1">
    <source>
        <dbReference type="SAM" id="SignalP"/>
    </source>
</evidence>
<dbReference type="RefSeq" id="WP_204500675.1">
    <property type="nucleotide sequence ID" value="NZ_JACJKJ010000010.1"/>
</dbReference>
<evidence type="ECO:0000313" key="3">
    <source>
        <dbReference type="EMBL" id="MBM6806808.1"/>
    </source>
</evidence>
<reference evidence="3 4" key="1">
    <citation type="journal article" date="2021" name="Sci. Rep.">
        <title>The distribution of antibiotic resistance genes in chicken gut microbiota commensals.</title>
        <authorList>
            <person name="Juricova H."/>
            <person name="Matiasovicova J."/>
            <person name="Kubasova T."/>
            <person name="Cejkova D."/>
            <person name="Rychlik I."/>
        </authorList>
    </citation>
    <scope>NUCLEOTIDE SEQUENCE [LARGE SCALE GENOMIC DNA]</scope>
    <source>
        <strain evidence="3 4">An768</strain>
    </source>
</reference>
<sequence>MRKNFQLRNALMLMGLASMPLWFASCSDEENIPAPGTDEPTNPEIEAAFDFKMTTDLPVKIDYPSFAQVNVYDQLPSEGNSARLLFRSFTDANGKLQTVSTFPSAYIGKTVYVQSTGINCPLWQEATLTENGLELKAEGSRLGVETESPFSDSEMTIMRGGILNALPDNDDNREQFEQYTNGVNIDTRIKTNENYPKAHVSVTFVDAQGWNYNTLYYYTYKDGQQNITEDWIRRNFVNKEHLLFGPYSTDPSIHNDRYNPNDHINDTKILSNSDGTPIDFEQGDRIGFILESKSGKNTNYYYTSQETHEGRLGQSAVFTYENRALVYTFEDQPVYTWEEGGWKPSFPWWEEGHWEYNESDFNDFTFVVTTDPQQAIDDEDVPPLPIPPYYLQNTENPVTGTLLFEDNYPEAGDYDMNDFVVTYALRRVTYIHFDPNTGTSTRPLYLGAVDYAFTPKHDGAWYGCSFDFMLNDVHETPVHVYDLASNQTMGGLSEETITGTVDLGFTWERYGEGDATDCRPTGTKLDADAENHAIGAMFNPFITTIEKGYEIHLTKQKPSQNAKLDGLDEAALNYVLATDNKHPYAANIPTQNYQIVTEQMTIDQFYPDFTKWVESNKTTNEDWYLRPNQ</sequence>
<evidence type="ECO:0000313" key="4">
    <source>
        <dbReference type="Proteomes" id="UP000782117"/>
    </source>
</evidence>
<dbReference type="PROSITE" id="PS51257">
    <property type="entry name" value="PROKAR_LIPOPROTEIN"/>
    <property type="match status" value="1"/>
</dbReference>
<dbReference type="Pfam" id="PF16130">
    <property type="entry name" value="DUF4842"/>
    <property type="match status" value="1"/>
</dbReference>
<feature type="signal peptide" evidence="1">
    <location>
        <begin position="1"/>
        <end position="24"/>
    </location>
</feature>
<proteinExistence type="predicted"/>
<dbReference type="NCBIfam" id="TIGR04456">
    <property type="entry name" value="LruC_dom"/>
    <property type="match status" value="2"/>
</dbReference>